<evidence type="ECO:0000313" key="9">
    <source>
        <dbReference type="EMBL" id="MCJ8353389.1"/>
    </source>
</evidence>
<evidence type="ECO:0000313" key="10">
    <source>
        <dbReference type="Proteomes" id="UP001202887"/>
    </source>
</evidence>
<gene>
    <name evidence="9" type="primary">lpxA</name>
    <name evidence="9" type="ORF">K1W68_05175</name>
</gene>
<evidence type="ECO:0000256" key="5">
    <source>
        <dbReference type="ARBA" id="ARBA00022737"/>
    </source>
</evidence>
<accession>A0AAW5ES80</accession>
<dbReference type="PROSITE" id="PS00101">
    <property type="entry name" value="HEXAPEP_TRANSFERASES"/>
    <property type="match status" value="1"/>
</dbReference>
<dbReference type="SUPFAM" id="SSF51161">
    <property type="entry name" value="Trimeric LpxA-like enzymes"/>
    <property type="match status" value="1"/>
</dbReference>
<comment type="caution">
    <text evidence="9">The sequence shown here is derived from an EMBL/GenBank/DDBJ whole genome shotgun (WGS) entry which is preliminary data.</text>
</comment>
<dbReference type="RefSeq" id="WP_247066571.1">
    <property type="nucleotide sequence ID" value="NZ_CP094848.1"/>
</dbReference>
<dbReference type="InterPro" id="IPR010137">
    <property type="entry name" value="Lipid_A_LpxA"/>
</dbReference>
<dbReference type="GO" id="GO:0008780">
    <property type="term" value="F:acyl-[acyl-carrier-protein]-UDP-N-acetylglucosamine O-acyltransferase activity"/>
    <property type="evidence" value="ECO:0007669"/>
    <property type="project" value="UniProtKB-EC"/>
</dbReference>
<keyword evidence="5" id="KW-0677">Repeat</keyword>
<keyword evidence="2" id="KW-0444">Lipid biosynthesis</keyword>
<dbReference type="GO" id="GO:0016020">
    <property type="term" value="C:membrane"/>
    <property type="evidence" value="ECO:0007669"/>
    <property type="project" value="GOC"/>
</dbReference>
<dbReference type="Proteomes" id="UP001202887">
    <property type="component" value="Unassembled WGS sequence"/>
</dbReference>
<dbReference type="EC" id="2.3.1.129" evidence="9"/>
<dbReference type="InterPro" id="IPR001451">
    <property type="entry name" value="Hexapep"/>
</dbReference>
<keyword evidence="6" id="KW-0443">Lipid metabolism</keyword>
<evidence type="ECO:0000256" key="3">
    <source>
        <dbReference type="ARBA" id="ARBA00022556"/>
    </source>
</evidence>
<reference evidence="9" key="2">
    <citation type="submission" date="2022-03" db="EMBL/GenBank/DDBJ databases">
        <authorList>
            <person name="Ryngajllo M."/>
            <person name="Jacek P."/>
            <person name="Kubiak K."/>
        </authorList>
    </citation>
    <scope>NUCLEOTIDE SEQUENCE</scope>
    <source>
        <strain evidence="9">SI1</strain>
    </source>
</reference>
<evidence type="ECO:0000259" key="8">
    <source>
        <dbReference type="Pfam" id="PF13720"/>
    </source>
</evidence>
<evidence type="ECO:0000256" key="6">
    <source>
        <dbReference type="ARBA" id="ARBA00023098"/>
    </source>
</evidence>
<dbReference type="NCBIfam" id="NF003657">
    <property type="entry name" value="PRK05289.1"/>
    <property type="match status" value="1"/>
</dbReference>
<sequence length="313" mass="33032">MAFFPVAERRKAVEMEAVLAHSASTGTTTDVEPLGAAVIHPSSIVAAGARIGRGVSIGPWCTIGPDVVIDDGARLISHVVIDGHTHIGANVVCYPFTTVGMEPQDLKYRGEPTRCVVGAGTIIRENVTIHRGTATGVGVTTIGGGCLIMANSHVAHDCTLGRGVIIVNNVVMGGHVVIGDNARIMGSAALHQFVRIGHAALVGGVCGVEADVIPYGSVLGNRARLVGLHWIWLRRNGVAPDDIRRMRQAFRALYPKAAHASGAVFQTRLEQVRGQYGDDARVSEILDFIAAPSHRGLVRVQRSPGEMIETDGA</sequence>
<evidence type="ECO:0000256" key="2">
    <source>
        <dbReference type="ARBA" id="ARBA00022516"/>
    </source>
</evidence>
<feature type="domain" description="UDP N-acetylglucosamine O-acyltransferase C-terminal" evidence="8">
    <location>
        <begin position="211"/>
        <end position="297"/>
    </location>
</feature>
<dbReference type="InterPro" id="IPR011004">
    <property type="entry name" value="Trimer_LpxA-like_sf"/>
</dbReference>
<dbReference type="Gene3D" id="2.160.10.10">
    <property type="entry name" value="Hexapeptide repeat proteins"/>
    <property type="match status" value="1"/>
</dbReference>
<dbReference type="EMBL" id="JAIBCX010000009">
    <property type="protein sequence ID" value="MCJ8353389.1"/>
    <property type="molecule type" value="Genomic_DNA"/>
</dbReference>
<evidence type="ECO:0000256" key="1">
    <source>
        <dbReference type="ARBA" id="ARBA00022490"/>
    </source>
</evidence>
<dbReference type="Gene3D" id="1.20.1180.10">
    <property type="entry name" value="Udp N-acetylglucosamine O-acyltransferase, C-terminal domain"/>
    <property type="match status" value="1"/>
</dbReference>
<dbReference type="Pfam" id="PF13720">
    <property type="entry name" value="Acetyltransf_11"/>
    <property type="match status" value="1"/>
</dbReference>
<evidence type="ECO:0000256" key="7">
    <source>
        <dbReference type="ARBA" id="ARBA00023315"/>
    </source>
</evidence>
<reference evidence="9" key="1">
    <citation type="journal article" date="2021" name="Polymers (Basel)">
        <title>Highly Stretchable Bacterial Cellulose Produced by Komagataeibacter hansenii SI1.</title>
        <authorList>
            <person name="Cielecka I."/>
            <person name="Ryngajllo M."/>
            <person name="Maniukiewicz W."/>
            <person name="Bielecki S."/>
        </authorList>
    </citation>
    <scope>NUCLEOTIDE SEQUENCE</scope>
    <source>
        <strain evidence="9">SI1</strain>
    </source>
</reference>
<dbReference type="GO" id="GO:0009245">
    <property type="term" value="P:lipid A biosynthetic process"/>
    <property type="evidence" value="ECO:0007669"/>
    <property type="project" value="UniProtKB-KW"/>
</dbReference>
<keyword evidence="1" id="KW-0963">Cytoplasm</keyword>
<dbReference type="NCBIfam" id="TIGR01852">
    <property type="entry name" value="lipid_A_lpxA"/>
    <property type="match status" value="1"/>
</dbReference>
<dbReference type="CDD" id="cd03351">
    <property type="entry name" value="LbH_UDP-GlcNAc_AT"/>
    <property type="match status" value="1"/>
</dbReference>
<keyword evidence="7 9" id="KW-0012">Acyltransferase</keyword>
<organism evidence="9 10">
    <name type="scientific">Novacetimonas hansenii</name>
    <name type="common">Komagataeibacter hansenii</name>
    <dbReference type="NCBI Taxonomy" id="436"/>
    <lineage>
        <taxon>Bacteria</taxon>
        <taxon>Pseudomonadati</taxon>
        <taxon>Pseudomonadota</taxon>
        <taxon>Alphaproteobacteria</taxon>
        <taxon>Acetobacterales</taxon>
        <taxon>Acetobacteraceae</taxon>
        <taxon>Novacetimonas</taxon>
    </lineage>
</organism>
<dbReference type="Pfam" id="PF00132">
    <property type="entry name" value="Hexapep"/>
    <property type="match status" value="1"/>
</dbReference>
<keyword evidence="3" id="KW-0441">Lipid A biosynthesis</keyword>
<dbReference type="PANTHER" id="PTHR43480:SF1">
    <property type="entry name" value="ACYL-[ACYL-CARRIER-PROTEIN]--UDP-N-ACETYLGLUCOSAMINE O-ACYLTRANSFERASE, MITOCHONDRIAL-RELATED"/>
    <property type="match status" value="1"/>
</dbReference>
<dbReference type="PANTHER" id="PTHR43480">
    <property type="entry name" value="ACYL-[ACYL-CARRIER-PROTEIN]--UDP-N-ACETYLGLUCOSAMINE O-ACYLTRANSFERASE"/>
    <property type="match status" value="1"/>
</dbReference>
<dbReference type="PIRSF" id="PIRSF000456">
    <property type="entry name" value="UDP-GlcNAc_acltr"/>
    <property type="match status" value="1"/>
</dbReference>
<protein>
    <submittedName>
        <fullName evidence="9">Acyl-ACP--UDP-N-acetylglucosamine O-acyltransferase</fullName>
        <ecNumber evidence="9">2.3.1.129</ecNumber>
    </submittedName>
</protein>
<name>A0AAW5ES80_NOVHA</name>
<evidence type="ECO:0000256" key="4">
    <source>
        <dbReference type="ARBA" id="ARBA00022679"/>
    </source>
</evidence>
<dbReference type="InterPro" id="IPR018357">
    <property type="entry name" value="Hexapep_transf_CS"/>
</dbReference>
<dbReference type="InterPro" id="IPR029098">
    <property type="entry name" value="Acetyltransf_C"/>
</dbReference>
<dbReference type="AlphaFoldDB" id="A0AAW5ES80"/>
<proteinExistence type="predicted"/>
<dbReference type="InterPro" id="IPR037157">
    <property type="entry name" value="Acetyltransf_C_sf"/>
</dbReference>
<keyword evidence="4 9" id="KW-0808">Transferase</keyword>